<dbReference type="eggNOG" id="KOG0730">
    <property type="taxonomic scope" value="Eukaryota"/>
</dbReference>
<dbReference type="Gene3D" id="3.40.50.300">
    <property type="entry name" value="P-loop containing nucleotide triphosphate hydrolases"/>
    <property type="match status" value="2"/>
</dbReference>
<dbReference type="Gene3D" id="1.10.8.60">
    <property type="match status" value="2"/>
</dbReference>
<dbReference type="InterPro" id="IPR041569">
    <property type="entry name" value="AAA_lid_3"/>
</dbReference>
<dbReference type="SMART" id="SM00382">
    <property type="entry name" value="AAA"/>
    <property type="match status" value="2"/>
</dbReference>
<dbReference type="InterPro" id="IPR050168">
    <property type="entry name" value="AAA_ATPase_domain"/>
</dbReference>
<dbReference type="PANTHER" id="PTHR23077">
    <property type="entry name" value="AAA-FAMILY ATPASE"/>
    <property type="match status" value="1"/>
</dbReference>
<reference evidence="5" key="2">
    <citation type="submission" date="2015-02" db="UniProtKB">
        <authorList>
            <consortium name="EnsemblMetazoa"/>
        </authorList>
    </citation>
    <scope>IDENTIFICATION</scope>
</reference>
<dbReference type="InterPro" id="IPR003593">
    <property type="entry name" value="AAA+_ATPase"/>
</dbReference>
<dbReference type="EMBL" id="JH432094">
    <property type="status" value="NOT_ANNOTATED_CDS"/>
    <property type="molecule type" value="Genomic_DNA"/>
</dbReference>
<feature type="domain" description="AAA+ ATPase" evidence="4">
    <location>
        <begin position="633"/>
        <end position="772"/>
    </location>
</feature>
<keyword evidence="6" id="KW-1185">Reference proteome</keyword>
<dbReference type="GO" id="GO:0005524">
    <property type="term" value="F:ATP binding"/>
    <property type="evidence" value="ECO:0007669"/>
    <property type="project" value="UniProtKB-KW"/>
</dbReference>
<dbReference type="InterPro" id="IPR027417">
    <property type="entry name" value="P-loop_NTPase"/>
</dbReference>
<dbReference type="STRING" id="126957.T1JD21"/>
<sequence>MSKSKKKSRKSISGSKKFEWQECEKCGCVLNSRYFQEHDEHWGLKFPEMKTKLLNQLSIHSSETQAFFIGEKLFAPIADGTPEIFIELKHLPRTIIPLHPVVMQRLNLITADKVMLFNSSDERIVTCVWPSNSARIGNITLHPELYKTFSLNTIEWIMLEPYRAPKLYAAAIALKPSKDYVIDDMTEFNYYMRRNQDQKYFTEGSKLVTSYLRKDYEFVVVKIIEKVSHNESSIQLDSTYFDNVTINESQNFNLSRLNESMRDLTIRDKREMNSTYEFDSQYKMPADYVSNSDIDDLPKFYSLHFETEIIIIDNENETKCSEIDLTFDSIGGLENQKQKLENLLNIKFNSNVNLVNFTGIILHGLQGTGKTLLAQIAASEMKCRLFIVHPSSVFSRYGEACNYLEQVFRRAKQNSPSIIFLNKFDLMSAKQHKLLNDAELLNVKRFLITLLDDLHLSKEKVVVLAETNKIDEIDADFRRQGRFDEEITFTVPSEDERQDVCSRLFTYLTNMYELYDFILSVMLRNIHHNLTQEDICKVAQATHAFVGSDLEILCSRAKLHVINASNDQVVTLDNFKFALGKVSPSGMRGLQLKVPEVFWEDIAIKEETKQKLEQVIIWPIKRPDLFKNALDMVNRNVLLYGPPGCSKTLIAKTLATESGLNFIALKSSELISKYFGDSEHAINNLFERARLTAPSIVFFDEFDGLAMKNKYSDMEIDPASMKIRSQLAIEFDKLKPSDNVTVLAATNRPDLIDNAFKSSARLGTQIYIPLPDESIRRQIFAITFRGNPISDDVNVEELVSRTDRFSGAEIVQLYYNAALVAIREYGDELGYVEMRHFDQVRHEKPNISDALIEQNELYYKNTTTPNFLAYM</sequence>
<dbReference type="PhylomeDB" id="T1JD21"/>
<dbReference type="SUPFAM" id="SSF52540">
    <property type="entry name" value="P-loop containing nucleoside triphosphate hydrolases"/>
    <property type="match status" value="2"/>
</dbReference>
<dbReference type="PANTHER" id="PTHR23077:SF27">
    <property type="entry name" value="ATPASE FAMILY GENE 2 PROTEIN HOMOLOG A"/>
    <property type="match status" value="1"/>
</dbReference>
<organism evidence="5 6">
    <name type="scientific">Strigamia maritima</name>
    <name type="common">European centipede</name>
    <name type="synonym">Geophilus maritimus</name>
    <dbReference type="NCBI Taxonomy" id="126957"/>
    <lineage>
        <taxon>Eukaryota</taxon>
        <taxon>Metazoa</taxon>
        <taxon>Ecdysozoa</taxon>
        <taxon>Arthropoda</taxon>
        <taxon>Myriapoda</taxon>
        <taxon>Chilopoda</taxon>
        <taxon>Pleurostigmophora</taxon>
        <taxon>Geophilomorpha</taxon>
        <taxon>Linotaeniidae</taxon>
        <taxon>Strigamia</taxon>
    </lineage>
</organism>
<keyword evidence="2" id="KW-0067">ATP-binding</keyword>
<dbReference type="GO" id="GO:0005737">
    <property type="term" value="C:cytoplasm"/>
    <property type="evidence" value="ECO:0007669"/>
    <property type="project" value="TreeGrafter"/>
</dbReference>
<reference evidence="6" key="1">
    <citation type="submission" date="2011-05" db="EMBL/GenBank/DDBJ databases">
        <authorList>
            <person name="Richards S.R."/>
            <person name="Qu J."/>
            <person name="Jiang H."/>
            <person name="Jhangiani S.N."/>
            <person name="Agravi P."/>
            <person name="Goodspeed R."/>
            <person name="Gross S."/>
            <person name="Mandapat C."/>
            <person name="Jackson L."/>
            <person name="Mathew T."/>
            <person name="Pu L."/>
            <person name="Thornton R."/>
            <person name="Saada N."/>
            <person name="Wilczek-Boney K.B."/>
            <person name="Lee S."/>
            <person name="Kovar C."/>
            <person name="Wu Y."/>
            <person name="Scherer S.E."/>
            <person name="Worley K.C."/>
            <person name="Muzny D.M."/>
            <person name="Gibbs R."/>
        </authorList>
    </citation>
    <scope>NUCLEOTIDE SEQUENCE</scope>
    <source>
        <strain evidence="6">Brora</strain>
    </source>
</reference>
<name>T1JD21_STRMM</name>
<dbReference type="HOGENOM" id="CLU_000688_12_3_1"/>
<evidence type="ECO:0000259" key="4">
    <source>
        <dbReference type="SMART" id="SM00382"/>
    </source>
</evidence>
<dbReference type="GO" id="GO:0016887">
    <property type="term" value="F:ATP hydrolysis activity"/>
    <property type="evidence" value="ECO:0007669"/>
    <property type="project" value="InterPro"/>
</dbReference>
<dbReference type="InterPro" id="IPR003959">
    <property type="entry name" value="ATPase_AAA_core"/>
</dbReference>
<dbReference type="FunFam" id="3.40.50.300:FF:001025">
    <property type="entry name" value="ATPase family, AAA domain-containing 2B"/>
    <property type="match status" value="1"/>
</dbReference>
<evidence type="ECO:0000256" key="2">
    <source>
        <dbReference type="ARBA" id="ARBA00022840"/>
    </source>
</evidence>
<dbReference type="Pfam" id="PF00004">
    <property type="entry name" value="AAA"/>
    <property type="match status" value="2"/>
</dbReference>
<evidence type="ECO:0000313" key="6">
    <source>
        <dbReference type="Proteomes" id="UP000014500"/>
    </source>
</evidence>
<dbReference type="Proteomes" id="UP000014500">
    <property type="component" value="Unassembled WGS sequence"/>
</dbReference>
<feature type="domain" description="AAA+ ATPase" evidence="4">
    <location>
        <begin position="356"/>
        <end position="493"/>
    </location>
</feature>
<dbReference type="EnsemblMetazoa" id="SMAR011700-RA">
    <property type="protein sequence ID" value="SMAR011700-PA"/>
    <property type="gene ID" value="SMAR011700"/>
</dbReference>
<dbReference type="AlphaFoldDB" id="T1JD21"/>
<accession>T1JD21</accession>
<protein>
    <recommendedName>
        <fullName evidence="4">AAA+ ATPase domain-containing protein</fullName>
    </recommendedName>
</protein>
<dbReference type="Pfam" id="PF17862">
    <property type="entry name" value="AAA_lid_3"/>
    <property type="match status" value="2"/>
</dbReference>
<evidence type="ECO:0000256" key="3">
    <source>
        <dbReference type="ARBA" id="ARBA00023054"/>
    </source>
</evidence>
<keyword evidence="3" id="KW-0175">Coiled coil</keyword>
<evidence type="ECO:0000313" key="5">
    <source>
        <dbReference type="EnsemblMetazoa" id="SMAR011700-PA"/>
    </source>
</evidence>
<evidence type="ECO:0000256" key="1">
    <source>
        <dbReference type="ARBA" id="ARBA00022741"/>
    </source>
</evidence>
<proteinExistence type="predicted"/>
<keyword evidence="1" id="KW-0547">Nucleotide-binding</keyword>